<sequence length="102" mass="10751">MSSIQGSDVKKVVVACDAGMGSSVLLTTQLKGSLGKYGVTVEHSPVDRIPEDADLVLTQEGLASRARTRVPNTVVKGFRMFLGDPVFTEVESAIRDGGTLAD</sequence>
<proteinExistence type="predicted"/>
<evidence type="ECO:0000256" key="2">
    <source>
        <dbReference type="ARBA" id="ARBA00022448"/>
    </source>
</evidence>
<gene>
    <name evidence="9" type="ORF">SAMN05421803_116103</name>
</gene>
<keyword evidence="4" id="KW-0762">Sugar transport</keyword>
<dbReference type="GO" id="GO:0008982">
    <property type="term" value="F:protein-N(PI)-phosphohistidine-sugar phosphotransferase activity"/>
    <property type="evidence" value="ECO:0007669"/>
    <property type="project" value="InterPro"/>
</dbReference>
<dbReference type="AlphaFoldDB" id="A0A1M6R0P1"/>
<evidence type="ECO:0000256" key="4">
    <source>
        <dbReference type="ARBA" id="ARBA00022597"/>
    </source>
</evidence>
<organism evidence="9 10">
    <name type="scientific">Nocardiopsis flavescens</name>
    <dbReference type="NCBI Taxonomy" id="758803"/>
    <lineage>
        <taxon>Bacteria</taxon>
        <taxon>Bacillati</taxon>
        <taxon>Actinomycetota</taxon>
        <taxon>Actinomycetes</taxon>
        <taxon>Streptosporangiales</taxon>
        <taxon>Nocardiopsidaceae</taxon>
        <taxon>Nocardiopsis</taxon>
    </lineage>
</organism>
<dbReference type="PANTHER" id="PTHR30181:SF3">
    <property type="entry name" value="MULTIPHOSPHORYL TRANSFER PROTEIN"/>
    <property type="match status" value="1"/>
</dbReference>
<dbReference type="Proteomes" id="UP000184452">
    <property type="component" value="Unassembled WGS sequence"/>
</dbReference>
<dbReference type="InterPro" id="IPR003501">
    <property type="entry name" value="PTS_EIIB_2/3"/>
</dbReference>
<dbReference type="Pfam" id="PF02302">
    <property type="entry name" value="PTS_IIB"/>
    <property type="match status" value="1"/>
</dbReference>
<keyword evidence="10" id="KW-1185">Reference proteome</keyword>
<evidence type="ECO:0000256" key="7">
    <source>
        <dbReference type="ARBA" id="ARBA00022777"/>
    </source>
</evidence>
<dbReference type="InterPro" id="IPR036095">
    <property type="entry name" value="PTS_EIIB-like_sf"/>
</dbReference>
<name>A0A1M6R0P1_9ACTN</name>
<evidence type="ECO:0000256" key="3">
    <source>
        <dbReference type="ARBA" id="ARBA00022553"/>
    </source>
</evidence>
<keyword evidence="6" id="KW-0598">Phosphotransferase system</keyword>
<dbReference type="EMBL" id="FQZK01000016">
    <property type="protein sequence ID" value="SHK26032.1"/>
    <property type="molecule type" value="Genomic_DNA"/>
</dbReference>
<dbReference type="Gene3D" id="3.40.50.2300">
    <property type="match status" value="1"/>
</dbReference>
<evidence type="ECO:0000256" key="6">
    <source>
        <dbReference type="ARBA" id="ARBA00022683"/>
    </source>
</evidence>
<feature type="domain" description="Phosphotransferase system EIIB component type 2/3" evidence="8">
    <location>
        <begin position="11"/>
        <end position="72"/>
    </location>
</feature>
<protein>
    <submittedName>
        <fullName evidence="9">PTS system, mannitol-specific IIB component</fullName>
    </submittedName>
</protein>
<dbReference type="GO" id="GO:0090563">
    <property type="term" value="F:protein-phosphocysteine-sugar phosphotransferase activity"/>
    <property type="evidence" value="ECO:0007669"/>
    <property type="project" value="TreeGrafter"/>
</dbReference>
<dbReference type="GO" id="GO:0005886">
    <property type="term" value="C:plasma membrane"/>
    <property type="evidence" value="ECO:0007669"/>
    <property type="project" value="TreeGrafter"/>
</dbReference>
<keyword evidence="2" id="KW-0813">Transport</keyword>
<dbReference type="SUPFAM" id="SSF52794">
    <property type="entry name" value="PTS system IIB component-like"/>
    <property type="match status" value="1"/>
</dbReference>
<dbReference type="GO" id="GO:0016301">
    <property type="term" value="F:kinase activity"/>
    <property type="evidence" value="ECO:0007669"/>
    <property type="project" value="UniProtKB-KW"/>
</dbReference>
<dbReference type="PANTHER" id="PTHR30181">
    <property type="entry name" value="MANNITOL PERMEASE IIC COMPONENT"/>
    <property type="match status" value="1"/>
</dbReference>
<comment type="function">
    <text evidence="1">The phosphoenolpyruvate-dependent sugar phosphotransferase system (sugar PTS), a major carbohydrate active transport system, catalyzes the phosphorylation of incoming sugar substrates concomitantly with their translocation across the cell membrane. The enzyme II CmtAB PTS system is involved in D-mannitol transport.</text>
</comment>
<keyword evidence="7" id="KW-0418">Kinase</keyword>
<dbReference type="RefSeq" id="WP_073381490.1">
    <property type="nucleotide sequence ID" value="NZ_FQZK01000016.1"/>
</dbReference>
<accession>A0A1M6R0P1</accession>
<reference evidence="9 10" key="1">
    <citation type="submission" date="2016-11" db="EMBL/GenBank/DDBJ databases">
        <authorList>
            <person name="Jaros S."/>
            <person name="Januszkiewicz K."/>
            <person name="Wedrychowicz H."/>
        </authorList>
    </citation>
    <scope>NUCLEOTIDE SEQUENCE [LARGE SCALE GENOMIC DNA]</scope>
    <source>
        <strain evidence="9 10">CGMCC 4.5723</strain>
    </source>
</reference>
<keyword evidence="3" id="KW-0597">Phosphoprotein</keyword>
<dbReference type="GO" id="GO:0009401">
    <property type="term" value="P:phosphoenolpyruvate-dependent sugar phosphotransferase system"/>
    <property type="evidence" value="ECO:0007669"/>
    <property type="project" value="UniProtKB-KW"/>
</dbReference>
<evidence type="ECO:0000313" key="10">
    <source>
        <dbReference type="Proteomes" id="UP000184452"/>
    </source>
</evidence>
<evidence type="ECO:0000259" key="8">
    <source>
        <dbReference type="Pfam" id="PF02302"/>
    </source>
</evidence>
<evidence type="ECO:0000256" key="5">
    <source>
        <dbReference type="ARBA" id="ARBA00022679"/>
    </source>
</evidence>
<dbReference type="InterPro" id="IPR050893">
    <property type="entry name" value="Sugar_PTS"/>
</dbReference>
<dbReference type="STRING" id="758803.SAMN05421803_116103"/>
<keyword evidence="5" id="KW-0808">Transferase</keyword>
<evidence type="ECO:0000256" key="1">
    <source>
        <dbReference type="ARBA" id="ARBA00002434"/>
    </source>
</evidence>
<dbReference type="OrthoDB" id="3294960at2"/>
<evidence type="ECO:0000313" key="9">
    <source>
        <dbReference type="EMBL" id="SHK26032.1"/>
    </source>
</evidence>